<dbReference type="GO" id="GO:0016616">
    <property type="term" value="F:oxidoreductase activity, acting on the CH-OH group of donors, NAD or NADP as acceptor"/>
    <property type="evidence" value="ECO:0007669"/>
    <property type="project" value="TreeGrafter"/>
</dbReference>
<evidence type="ECO:0000313" key="4">
    <source>
        <dbReference type="Proteomes" id="UP000515153"/>
    </source>
</evidence>
<evidence type="ECO:0000256" key="3">
    <source>
        <dbReference type="RuleBase" id="RU000363"/>
    </source>
</evidence>
<reference evidence="5" key="1">
    <citation type="journal article" date="2019" name="Mol. Biol. Evol.">
        <title>Blast fungal genomes show frequent chromosomal changes, gene gains and losses, and effector gene turnover.</title>
        <authorList>
            <person name="Gomez Luciano L.B."/>
            <person name="Jason Tsai I."/>
            <person name="Chuma I."/>
            <person name="Tosa Y."/>
            <person name="Chen Y.H."/>
            <person name="Li J.Y."/>
            <person name="Li M.Y."/>
            <person name="Jade Lu M.Y."/>
            <person name="Nakayashiki H."/>
            <person name="Li W.H."/>
        </authorList>
    </citation>
    <scope>NUCLEOTIDE SEQUENCE</scope>
    <source>
        <strain evidence="5">NI907</strain>
    </source>
</reference>
<comment type="similarity">
    <text evidence="1 3">Belongs to the short-chain dehydrogenases/reductases (SDR) family.</text>
</comment>
<sequence>MFSAASRRLSPSFLPNSRRSLATAAAPRPRTAIVTGAARGIGKAIALRLARDGYDVCINDLPVLRTAAESVASEIGNMEGRRACVALGDVSDASQVDEMVATSVRCLGPLDTMVANAGIVRIKPLLEHDAAEFDQILRINVGGVHHCFASAARQLIAQGQCTPERPGKLLAASSVAGFRAAALMGPYGATKFAVRGLVQAYAQEMGPHHITANAYGPGIIGTDMWGLIDRELGKLAGGEVKPGDMMQKTAAGAIALGRTGVAEDVAGLVSFLAGKDSNYITGQTQIVDGGLFLT</sequence>
<gene>
    <name evidence="5" type="ORF">PgNI_02009</name>
</gene>
<reference evidence="5" key="2">
    <citation type="submission" date="2019-10" db="EMBL/GenBank/DDBJ databases">
        <authorList>
            <consortium name="NCBI Genome Project"/>
        </authorList>
    </citation>
    <scope>NUCLEOTIDE SEQUENCE</scope>
    <source>
        <strain evidence="5">NI907</strain>
    </source>
</reference>
<evidence type="ECO:0000256" key="2">
    <source>
        <dbReference type="ARBA" id="ARBA00022857"/>
    </source>
</evidence>
<dbReference type="AlphaFoldDB" id="A0A6P8BG60"/>
<reference evidence="5" key="3">
    <citation type="submission" date="2025-08" db="UniProtKB">
        <authorList>
            <consortium name="RefSeq"/>
        </authorList>
    </citation>
    <scope>IDENTIFICATION</scope>
    <source>
        <strain evidence="5">NI907</strain>
    </source>
</reference>
<proteinExistence type="inferred from homology"/>
<dbReference type="GO" id="GO:0006633">
    <property type="term" value="P:fatty acid biosynthetic process"/>
    <property type="evidence" value="ECO:0007669"/>
    <property type="project" value="TreeGrafter"/>
</dbReference>
<dbReference type="Gene3D" id="3.40.50.720">
    <property type="entry name" value="NAD(P)-binding Rossmann-like Domain"/>
    <property type="match status" value="1"/>
</dbReference>
<dbReference type="SUPFAM" id="SSF51735">
    <property type="entry name" value="NAD(P)-binding Rossmann-fold domains"/>
    <property type="match status" value="1"/>
</dbReference>
<dbReference type="KEGG" id="pgri:PgNI_02009"/>
<dbReference type="RefSeq" id="XP_030986278.1">
    <property type="nucleotide sequence ID" value="XM_031122079.1"/>
</dbReference>
<evidence type="ECO:0000256" key="1">
    <source>
        <dbReference type="ARBA" id="ARBA00006484"/>
    </source>
</evidence>
<dbReference type="PRINTS" id="PR00081">
    <property type="entry name" value="GDHRDH"/>
</dbReference>
<dbReference type="PRINTS" id="PR00080">
    <property type="entry name" value="SDRFAMILY"/>
</dbReference>
<dbReference type="Pfam" id="PF00106">
    <property type="entry name" value="adh_short"/>
    <property type="match status" value="1"/>
</dbReference>
<dbReference type="PROSITE" id="PS00061">
    <property type="entry name" value="ADH_SHORT"/>
    <property type="match status" value="1"/>
</dbReference>
<dbReference type="InterPro" id="IPR002347">
    <property type="entry name" value="SDR_fam"/>
</dbReference>
<evidence type="ECO:0000313" key="5">
    <source>
        <dbReference type="RefSeq" id="XP_030986278.1"/>
    </source>
</evidence>
<dbReference type="InterPro" id="IPR036291">
    <property type="entry name" value="NAD(P)-bd_dom_sf"/>
</dbReference>
<dbReference type="Proteomes" id="UP000515153">
    <property type="component" value="Unplaced"/>
</dbReference>
<dbReference type="PANTHER" id="PTHR42760">
    <property type="entry name" value="SHORT-CHAIN DEHYDROGENASES/REDUCTASES FAMILY MEMBER"/>
    <property type="match status" value="1"/>
</dbReference>
<dbReference type="PANTHER" id="PTHR42760:SF121">
    <property type="entry name" value="3-OXOACYL-(ACYL-CARRIER-PROTEIN) REDUCTASE"/>
    <property type="match status" value="1"/>
</dbReference>
<name>A0A6P8BG60_PYRGI</name>
<dbReference type="GO" id="GO:0048038">
    <property type="term" value="F:quinone binding"/>
    <property type="evidence" value="ECO:0007669"/>
    <property type="project" value="TreeGrafter"/>
</dbReference>
<protein>
    <submittedName>
        <fullName evidence="5">Uncharacterized protein</fullName>
    </submittedName>
</protein>
<accession>A0A6P8BG60</accession>
<keyword evidence="2" id="KW-0521">NADP</keyword>
<dbReference type="GeneID" id="41956991"/>
<dbReference type="InterPro" id="IPR020904">
    <property type="entry name" value="Sc_DH/Rdtase_CS"/>
</dbReference>
<dbReference type="FunFam" id="3.40.50.720:FF:000084">
    <property type="entry name" value="Short-chain dehydrogenase reductase"/>
    <property type="match status" value="1"/>
</dbReference>
<keyword evidence="4" id="KW-1185">Reference proteome</keyword>
<organism evidence="4 5">
    <name type="scientific">Pyricularia grisea</name>
    <name type="common">Crabgrass-specific blast fungus</name>
    <name type="synonym">Magnaporthe grisea</name>
    <dbReference type="NCBI Taxonomy" id="148305"/>
    <lineage>
        <taxon>Eukaryota</taxon>
        <taxon>Fungi</taxon>
        <taxon>Dikarya</taxon>
        <taxon>Ascomycota</taxon>
        <taxon>Pezizomycotina</taxon>
        <taxon>Sordariomycetes</taxon>
        <taxon>Sordariomycetidae</taxon>
        <taxon>Magnaporthales</taxon>
        <taxon>Pyriculariaceae</taxon>
        <taxon>Pyricularia</taxon>
    </lineage>
</organism>